<feature type="domain" description="D-isomer specific 2-hydroxyacid dehydrogenase catalytic" evidence="5">
    <location>
        <begin position="15"/>
        <end position="307"/>
    </location>
</feature>
<dbReference type="Pfam" id="PF00389">
    <property type="entry name" value="2-Hacid_dh"/>
    <property type="match status" value="1"/>
</dbReference>
<dbReference type="PATRIC" id="fig|1302648.3.peg.1385"/>
<dbReference type="PANTHER" id="PTHR43333">
    <property type="entry name" value="2-HACID_DH_C DOMAIN-CONTAINING PROTEIN"/>
    <property type="match status" value="1"/>
</dbReference>
<dbReference type="SUPFAM" id="SSF52283">
    <property type="entry name" value="Formate/glycerate dehydrogenase catalytic domain-like"/>
    <property type="match status" value="1"/>
</dbReference>
<evidence type="ECO:0000256" key="2">
    <source>
        <dbReference type="ARBA" id="ARBA00023002"/>
    </source>
</evidence>
<protein>
    <submittedName>
        <fullName evidence="7">D-3-phosphoglycerate dehydrogenase</fullName>
        <ecNumber evidence="7">1.1.1.-</ecNumber>
        <ecNumber evidence="7">1.1.1.95</ecNumber>
    </submittedName>
</protein>
<organism evidence="7 8">
    <name type="scientific">Tetragenococcus muriaticus 3MR10-3</name>
    <dbReference type="NCBI Taxonomy" id="1302648"/>
    <lineage>
        <taxon>Bacteria</taxon>
        <taxon>Bacillati</taxon>
        <taxon>Bacillota</taxon>
        <taxon>Bacilli</taxon>
        <taxon>Lactobacillales</taxon>
        <taxon>Enterococcaceae</taxon>
        <taxon>Tetragenococcus</taxon>
    </lineage>
</organism>
<dbReference type="InterPro" id="IPR036291">
    <property type="entry name" value="NAD(P)-bd_dom_sf"/>
</dbReference>
<dbReference type="EC" id="1.1.1.95" evidence="7"/>
<proteinExistence type="inferred from homology"/>
<evidence type="ECO:0000256" key="3">
    <source>
        <dbReference type="ARBA" id="ARBA00023027"/>
    </source>
</evidence>
<dbReference type="Pfam" id="PF02826">
    <property type="entry name" value="2-Hacid_dh_C"/>
    <property type="match status" value="1"/>
</dbReference>
<evidence type="ECO:0000259" key="5">
    <source>
        <dbReference type="Pfam" id="PF00389"/>
    </source>
</evidence>
<dbReference type="InterPro" id="IPR006140">
    <property type="entry name" value="D-isomer_DH_NAD-bd"/>
</dbReference>
<keyword evidence="3" id="KW-0520">NAD</keyword>
<accession>A0A091BYA1</accession>
<keyword evidence="2 4" id="KW-0560">Oxidoreductase</keyword>
<dbReference type="EC" id="1.1.1.-" evidence="7"/>
<dbReference type="Gene3D" id="3.40.50.720">
    <property type="entry name" value="NAD(P)-binding Rossmann-like Domain"/>
    <property type="match status" value="2"/>
</dbReference>
<dbReference type="InterPro" id="IPR006139">
    <property type="entry name" value="D-isomer_2_OHA_DH_cat_dom"/>
</dbReference>
<evidence type="ECO:0000256" key="1">
    <source>
        <dbReference type="ARBA" id="ARBA00005854"/>
    </source>
</evidence>
<dbReference type="CDD" id="cd12155">
    <property type="entry name" value="PGDH_1"/>
    <property type="match status" value="1"/>
</dbReference>
<dbReference type="GO" id="GO:0051287">
    <property type="term" value="F:NAD binding"/>
    <property type="evidence" value="ECO:0007669"/>
    <property type="project" value="InterPro"/>
</dbReference>
<evidence type="ECO:0000256" key="4">
    <source>
        <dbReference type="RuleBase" id="RU003719"/>
    </source>
</evidence>
<feature type="domain" description="D-isomer specific 2-hydroxyacid dehydrogenase NAD-binding" evidence="6">
    <location>
        <begin position="106"/>
        <end position="279"/>
    </location>
</feature>
<evidence type="ECO:0000313" key="8">
    <source>
        <dbReference type="Proteomes" id="UP000029381"/>
    </source>
</evidence>
<comment type="similarity">
    <text evidence="1 4">Belongs to the D-isomer specific 2-hydroxyacid dehydrogenase family.</text>
</comment>
<dbReference type="GO" id="GO:0004617">
    <property type="term" value="F:phosphoglycerate dehydrogenase activity"/>
    <property type="evidence" value="ECO:0007669"/>
    <property type="project" value="UniProtKB-EC"/>
</dbReference>
<dbReference type="Proteomes" id="UP000029381">
    <property type="component" value="Unassembled WGS sequence"/>
</dbReference>
<dbReference type="SUPFAM" id="SSF51735">
    <property type="entry name" value="NAD(P)-binding Rossmann-fold domains"/>
    <property type="match status" value="1"/>
</dbReference>
<dbReference type="AlphaFoldDB" id="A0A091BYA1"/>
<comment type="caution">
    <text evidence="7">The sequence shown here is derived from an EMBL/GenBank/DDBJ whole genome shotgun (WGS) entry which is preliminary data.</text>
</comment>
<keyword evidence="8" id="KW-1185">Reference proteome</keyword>
<dbReference type="EMBL" id="JPVT01000144">
    <property type="protein sequence ID" value="KFN90601.1"/>
    <property type="molecule type" value="Genomic_DNA"/>
</dbReference>
<reference evidence="7 8" key="1">
    <citation type="submission" date="2014-08" db="EMBL/GenBank/DDBJ databases">
        <title>Genome sequence of Tetragenococcus muriaticus.</title>
        <authorList>
            <person name="Chuea-nongthon C."/>
            <person name="Rodtong S."/>
            <person name="Yongsawatdigul J."/>
            <person name="Steele J.L."/>
            <person name="Liu X.-y."/>
            <person name="Speers J."/>
            <person name="Glasner J.D."/>
            <person name="Neeno-Eckwall E.C."/>
        </authorList>
    </citation>
    <scope>NUCLEOTIDE SEQUENCE [LARGE SCALE GENOMIC DNA]</scope>
    <source>
        <strain evidence="7 8">3MR10-3</strain>
    </source>
</reference>
<dbReference type="PANTHER" id="PTHR43333:SF1">
    <property type="entry name" value="D-ISOMER SPECIFIC 2-HYDROXYACID DEHYDROGENASE NAD-BINDING DOMAIN-CONTAINING PROTEIN"/>
    <property type="match status" value="1"/>
</dbReference>
<sequence length="317" mass="36514">MTKYILSDRSFRDEFLKKVHKTDNNYQLVFENNLNQKEDWEKVEITIGWKKSWNEKLLYEKTPLKWVQSISAGVDYLPLDQFKQYGIKLTNSSGVHAQAIADHLLAILFMQNRGLFTAIKNQQQANWQMADNYYMLQDLRILIIGTGKIGQQLASYLNFFDNHPIGINTNGRTIDSFRKTFSLDQLEEQASIADVVINILPLTDDTYHLYNKEFFQNMKESATFINVGRGPSVDTQDLYQALQNNAIAFAAIDVFEQEPLPADHPLWGLENILITPHISGFTPHFQKKFMAVFFENFTTFAKEGELTENEVSLASGY</sequence>
<dbReference type="RefSeq" id="WP_028790389.1">
    <property type="nucleotide sequence ID" value="NZ_JPVT01000144.1"/>
</dbReference>
<evidence type="ECO:0000259" key="6">
    <source>
        <dbReference type="Pfam" id="PF02826"/>
    </source>
</evidence>
<name>A0A091BYA1_9ENTE</name>
<evidence type="ECO:0000313" key="7">
    <source>
        <dbReference type="EMBL" id="KFN90601.1"/>
    </source>
</evidence>
<gene>
    <name evidence="7" type="ORF">TMU3MR103_1419</name>
</gene>